<protein>
    <recommendedName>
        <fullName evidence="3">LCCL domain-containing protein</fullName>
    </recommendedName>
</protein>
<dbReference type="OrthoDB" id="441660at2759"/>
<feature type="transmembrane region" description="Helical" evidence="2">
    <location>
        <begin position="299"/>
        <end position="315"/>
    </location>
</feature>
<feature type="domain" description="LCCL" evidence="3">
    <location>
        <begin position="154"/>
        <end position="272"/>
    </location>
</feature>
<comment type="caution">
    <text evidence="4">The sequence shown here is derived from an EMBL/GenBank/DDBJ whole genome shotgun (WGS) entry which is preliminary data.</text>
</comment>
<sequence length="631" mass="69264">MESSDTAASSSSRLSPTKFSHDEPSLSKQNLVIETTYELDALSGIQLNLQPEPITWLSRLSRTFANSNPRVHARIARATRYLRGPRPKVDVPPLVPLLNIDTCIAGKHIIAPIESTLIKTTRPLTIPWLFVILVPIYIIGFAFFSRQQSFLTPADSFIGCTSTYWLANNGCGQDGETCGPFDPSSFDFRCPAQCENVILQNPRTVGDEQIAFEPLIVGGGDLNETYRGDSFICAAAIQAGVISAKKGGCGTLNLLGNFTNFLPFTSHGLTSLGFPTVFPVSFRFSNHTNLTHCSDLRDAALAWNILVTCALFIILRPRPIVLYWCLVCIGFWHVALFSQPQGPPPALDVAFGTFLPALFVAYAFWRLAFRFVLPAFRNAPLESCILYLSGFWVGVLNNLTFDKLPLSRLTSSDLTKRSGAITTLVVIVVIIVILAINQIRVIRKTGWLPYYLGWYIVGGLVTLVIAFLPGLSLRLHHYIIPMIILPGTAFPTRLSAIYQGLLLGLFLNGTAAFGFASILQTPSDLRQDAPIGSDLPTWLTNSTNYNSSIPFANQLIFWGPLTDGWDGFALLVDDVQRYAGPALNFSLLALNSSLPHFFRLAYTSMGTAGDFTMPTTLWPNGTWVDPLPGPS</sequence>
<dbReference type="InterPro" id="IPR036609">
    <property type="entry name" value="LCCL_sf"/>
</dbReference>
<dbReference type="InterPro" id="IPR051957">
    <property type="entry name" value="CRISP-LCCL_domain"/>
</dbReference>
<dbReference type="Gene3D" id="2.170.130.20">
    <property type="entry name" value="LCCL-like domain"/>
    <property type="match status" value="1"/>
</dbReference>
<feature type="transmembrane region" description="Helical" evidence="2">
    <location>
        <begin position="349"/>
        <end position="369"/>
    </location>
</feature>
<evidence type="ECO:0000256" key="2">
    <source>
        <dbReference type="SAM" id="Phobius"/>
    </source>
</evidence>
<dbReference type="SUPFAM" id="SSF69848">
    <property type="entry name" value="LCCL domain"/>
    <property type="match status" value="1"/>
</dbReference>
<feature type="transmembrane region" description="Helical" evidence="2">
    <location>
        <begin position="501"/>
        <end position="519"/>
    </location>
</feature>
<keyword evidence="5" id="KW-1185">Reference proteome</keyword>
<reference evidence="4" key="1">
    <citation type="submission" date="2020-11" db="EMBL/GenBank/DDBJ databases">
        <authorList>
            <consortium name="DOE Joint Genome Institute"/>
            <person name="Ahrendt S."/>
            <person name="Riley R."/>
            <person name="Andreopoulos W."/>
            <person name="LaButti K."/>
            <person name="Pangilinan J."/>
            <person name="Ruiz-duenas F.J."/>
            <person name="Barrasa J.M."/>
            <person name="Sanchez-Garcia M."/>
            <person name="Camarero S."/>
            <person name="Miyauchi S."/>
            <person name="Serrano A."/>
            <person name="Linde D."/>
            <person name="Babiker R."/>
            <person name="Drula E."/>
            <person name="Ayuso-Fernandez I."/>
            <person name="Pacheco R."/>
            <person name="Padilla G."/>
            <person name="Ferreira P."/>
            <person name="Barriuso J."/>
            <person name="Kellner H."/>
            <person name="Castanera R."/>
            <person name="Alfaro M."/>
            <person name="Ramirez L."/>
            <person name="Pisabarro A.G."/>
            <person name="Kuo A."/>
            <person name="Tritt A."/>
            <person name="Lipzen A."/>
            <person name="He G."/>
            <person name="Yan M."/>
            <person name="Ng V."/>
            <person name="Cullen D."/>
            <person name="Martin F."/>
            <person name="Rosso M.-N."/>
            <person name="Henrissat B."/>
            <person name="Hibbett D."/>
            <person name="Martinez A.T."/>
            <person name="Grigoriev I.V."/>
        </authorList>
    </citation>
    <scope>NUCLEOTIDE SEQUENCE</scope>
    <source>
        <strain evidence="4">AH 44721</strain>
    </source>
</reference>
<feature type="transmembrane region" description="Helical" evidence="2">
    <location>
        <begin position="124"/>
        <end position="144"/>
    </location>
</feature>
<feature type="transmembrane region" description="Helical" evidence="2">
    <location>
        <begin position="381"/>
        <end position="399"/>
    </location>
</feature>
<dbReference type="PANTHER" id="PTHR31331">
    <property type="entry name" value="LCCL DOMAIN PROTEIN (AFU_ORTHOLOGUE AFUA_5G08630)"/>
    <property type="match status" value="1"/>
</dbReference>
<keyword evidence="2" id="KW-1133">Transmembrane helix</keyword>
<feature type="transmembrane region" description="Helical" evidence="2">
    <location>
        <begin position="320"/>
        <end position="337"/>
    </location>
</feature>
<dbReference type="Proteomes" id="UP000724874">
    <property type="component" value="Unassembled WGS sequence"/>
</dbReference>
<dbReference type="EMBL" id="JADNYJ010000002">
    <property type="protein sequence ID" value="KAF8913002.1"/>
    <property type="molecule type" value="Genomic_DNA"/>
</dbReference>
<dbReference type="InterPro" id="IPR004043">
    <property type="entry name" value="LCCL"/>
</dbReference>
<dbReference type="PANTHER" id="PTHR31331:SF1">
    <property type="entry name" value="CYSTEINE RICH SECRETORY PROTEIN LCCL DOMAIN CONTAINING 2"/>
    <property type="match status" value="1"/>
</dbReference>
<feature type="transmembrane region" description="Helical" evidence="2">
    <location>
        <begin position="419"/>
        <end position="436"/>
    </location>
</feature>
<evidence type="ECO:0000313" key="5">
    <source>
        <dbReference type="Proteomes" id="UP000724874"/>
    </source>
</evidence>
<feature type="region of interest" description="Disordered" evidence="1">
    <location>
        <begin position="1"/>
        <end position="25"/>
    </location>
</feature>
<accession>A0A9P5TUC4</accession>
<dbReference type="Pfam" id="PF03815">
    <property type="entry name" value="LCCL"/>
    <property type="match status" value="1"/>
</dbReference>
<evidence type="ECO:0000259" key="3">
    <source>
        <dbReference type="PROSITE" id="PS50820"/>
    </source>
</evidence>
<organism evidence="4 5">
    <name type="scientific">Gymnopilus junonius</name>
    <name type="common">Spectacular rustgill mushroom</name>
    <name type="synonym">Gymnopilus spectabilis subsp. junonius</name>
    <dbReference type="NCBI Taxonomy" id="109634"/>
    <lineage>
        <taxon>Eukaryota</taxon>
        <taxon>Fungi</taxon>
        <taxon>Dikarya</taxon>
        <taxon>Basidiomycota</taxon>
        <taxon>Agaricomycotina</taxon>
        <taxon>Agaricomycetes</taxon>
        <taxon>Agaricomycetidae</taxon>
        <taxon>Agaricales</taxon>
        <taxon>Agaricineae</taxon>
        <taxon>Hymenogastraceae</taxon>
        <taxon>Gymnopilus</taxon>
    </lineage>
</organism>
<name>A0A9P5TUC4_GYMJU</name>
<evidence type="ECO:0000256" key="1">
    <source>
        <dbReference type="SAM" id="MobiDB-lite"/>
    </source>
</evidence>
<feature type="transmembrane region" description="Helical" evidence="2">
    <location>
        <begin position="448"/>
        <end position="469"/>
    </location>
</feature>
<evidence type="ECO:0000313" key="4">
    <source>
        <dbReference type="EMBL" id="KAF8913002.1"/>
    </source>
</evidence>
<keyword evidence="2" id="KW-0472">Membrane</keyword>
<feature type="compositionally biased region" description="Low complexity" evidence="1">
    <location>
        <begin position="1"/>
        <end position="15"/>
    </location>
</feature>
<keyword evidence="2" id="KW-0812">Transmembrane</keyword>
<proteinExistence type="predicted"/>
<gene>
    <name evidence="4" type="ORF">CPB84DRAFT_1670706</name>
</gene>
<dbReference type="AlphaFoldDB" id="A0A9P5TUC4"/>
<dbReference type="PROSITE" id="PS50820">
    <property type="entry name" value="LCCL"/>
    <property type="match status" value="1"/>
</dbReference>